<reference evidence="1" key="1">
    <citation type="submission" date="2020-07" db="EMBL/GenBank/DDBJ databases">
        <authorList>
            <person name="Nieuwenhuis M."/>
            <person name="Van De Peppel L.J.J."/>
        </authorList>
    </citation>
    <scope>NUCLEOTIDE SEQUENCE</scope>
    <source>
        <strain evidence="1">AP01</strain>
        <tissue evidence="1">Mycelium</tissue>
    </source>
</reference>
<dbReference type="EMBL" id="JABCKV010000083">
    <property type="protein sequence ID" value="KAG5644107.1"/>
    <property type="molecule type" value="Genomic_DNA"/>
</dbReference>
<evidence type="ECO:0000313" key="2">
    <source>
        <dbReference type="Proteomes" id="UP000775547"/>
    </source>
</evidence>
<proteinExistence type="predicted"/>
<sequence length="131" mass="15171">MSIEARTDRVRVIFFVKQNSKRPRVGNSEELGRSWISGHAEPFISLDIFKKNILKYELVLIDNKLVTAPQALGLTALDQWDGMVILEGESYDKLFEVLDSDEYKRLVWPLEQEFIIRSEGQVLPLDLYTRA</sequence>
<dbReference type="Proteomes" id="UP000775547">
    <property type="component" value="Unassembled WGS sequence"/>
</dbReference>
<name>A0A9P7GBC7_9AGAR</name>
<protein>
    <recommendedName>
        <fullName evidence="3">EthD domain-containing protein</fullName>
    </recommendedName>
</protein>
<evidence type="ECO:0008006" key="3">
    <source>
        <dbReference type="Google" id="ProtNLM"/>
    </source>
</evidence>
<gene>
    <name evidence="1" type="ORF">DXG03_009126</name>
</gene>
<comment type="caution">
    <text evidence="1">The sequence shown here is derived from an EMBL/GenBank/DDBJ whole genome shotgun (WGS) entry which is preliminary data.</text>
</comment>
<keyword evidence="2" id="KW-1185">Reference proteome</keyword>
<organism evidence="1 2">
    <name type="scientific">Asterophora parasitica</name>
    <dbReference type="NCBI Taxonomy" id="117018"/>
    <lineage>
        <taxon>Eukaryota</taxon>
        <taxon>Fungi</taxon>
        <taxon>Dikarya</taxon>
        <taxon>Basidiomycota</taxon>
        <taxon>Agaricomycotina</taxon>
        <taxon>Agaricomycetes</taxon>
        <taxon>Agaricomycetidae</taxon>
        <taxon>Agaricales</taxon>
        <taxon>Tricholomatineae</taxon>
        <taxon>Lyophyllaceae</taxon>
        <taxon>Asterophora</taxon>
    </lineage>
</organism>
<dbReference type="OrthoDB" id="3183782at2759"/>
<reference evidence="1" key="2">
    <citation type="submission" date="2021-10" db="EMBL/GenBank/DDBJ databases">
        <title>Phylogenomics reveals ancestral predisposition of the termite-cultivated fungus Termitomyces towards a domesticated lifestyle.</title>
        <authorList>
            <person name="Auxier B."/>
            <person name="Grum-Grzhimaylo A."/>
            <person name="Cardenas M.E."/>
            <person name="Lodge J.D."/>
            <person name="Laessoe T."/>
            <person name="Pedersen O."/>
            <person name="Smith M.E."/>
            <person name="Kuyper T.W."/>
            <person name="Franco-Molano E.A."/>
            <person name="Baroni T.J."/>
            <person name="Aanen D.K."/>
        </authorList>
    </citation>
    <scope>NUCLEOTIDE SEQUENCE</scope>
    <source>
        <strain evidence="1">AP01</strain>
        <tissue evidence="1">Mycelium</tissue>
    </source>
</reference>
<accession>A0A9P7GBC7</accession>
<dbReference type="AlphaFoldDB" id="A0A9P7GBC7"/>
<evidence type="ECO:0000313" key="1">
    <source>
        <dbReference type="EMBL" id="KAG5644107.1"/>
    </source>
</evidence>